<gene>
    <name evidence="1" type="ORF">LRS13_12900</name>
</gene>
<evidence type="ECO:0008006" key="3">
    <source>
        <dbReference type="Google" id="ProtNLM"/>
    </source>
</evidence>
<dbReference type="EMBL" id="CP088295">
    <property type="protein sequence ID" value="UUY01629.1"/>
    <property type="molecule type" value="Genomic_DNA"/>
</dbReference>
<dbReference type="PANTHER" id="PTHR36974">
    <property type="entry name" value="MEMBRANE PROTEIN-RELATED"/>
    <property type="match status" value="1"/>
</dbReference>
<accession>A0ABY5PAC8</accession>
<keyword evidence="2" id="KW-1185">Reference proteome</keyword>
<reference evidence="2" key="1">
    <citation type="submission" date="2021-11" db="EMBL/GenBank/DDBJ databases">
        <title>Cultivation dependent microbiological survey of springs from the worlds oldest radium mine currently devoted to the extraction of radon-saturated water.</title>
        <authorList>
            <person name="Kapinusova G."/>
            <person name="Smrhova T."/>
            <person name="Strejcek M."/>
            <person name="Suman J."/>
            <person name="Jani K."/>
            <person name="Pajer P."/>
            <person name="Uhlik O."/>
        </authorList>
    </citation>
    <scope>NUCLEOTIDE SEQUENCE [LARGE SCALE GENOMIC DNA]</scope>
    <source>
        <strain evidence="2">J379</strain>
    </source>
</reference>
<dbReference type="PANTHER" id="PTHR36974:SF1">
    <property type="entry name" value="DOXX FAMILY MEMBRANE PROTEIN"/>
    <property type="match status" value="1"/>
</dbReference>
<evidence type="ECO:0000313" key="2">
    <source>
        <dbReference type="Proteomes" id="UP001058860"/>
    </source>
</evidence>
<sequence length="125" mass="13941">MSPKYGWAFVATGVLHFLRPKMYEAIMPDYLPAHRELVYASGVTEALGGLAVQHPATRRFGGWLLVLTVLGVYPANIHMALHPERYPQIPKAALYARLPLQLPMLWWAWRMARSGRASAADGQAS</sequence>
<protein>
    <recommendedName>
        <fullName evidence="3">DoxX family protein</fullName>
    </recommendedName>
</protein>
<organism evidence="1 2">
    <name type="scientific">Svornostia abyssi</name>
    <dbReference type="NCBI Taxonomy" id="2898438"/>
    <lineage>
        <taxon>Bacteria</taxon>
        <taxon>Bacillati</taxon>
        <taxon>Actinomycetota</taxon>
        <taxon>Thermoleophilia</taxon>
        <taxon>Solirubrobacterales</taxon>
        <taxon>Baekduiaceae</taxon>
        <taxon>Svornostia</taxon>
    </lineage>
</organism>
<evidence type="ECO:0000313" key="1">
    <source>
        <dbReference type="EMBL" id="UUY01629.1"/>
    </source>
</evidence>
<dbReference type="RefSeq" id="WP_353862183.1">
    <property type="nucleotide sequence ID" value="NZ_CP088295.1"/>
</dbReference>
<dbReference type="Proteomes" id="UP001058860">
    <property type="component" value="Chromosome"/>
</dbReference>
<name>A0ABY5PAC8_9ACTN</name>
<proteinExistence type="predicted"/>